<reference evidence="2" key="1">
    <citation type="submission" date="2020-05" db="EMBL/GenBank/DDBJ databases">
        <title>Mycena genomes resolve the evolution of fungal bioluminescence.</title>
        <authorList>
            <person name="Tsai I.J."/>
        </authorList>
    </citation>
    <scope>NUCLEOTIDE SEQUENCE</scope>
    <source>
        <strain evidence="2">CCC161011</strain>
    </source>
</reference>
<proteinExistence type="predicted"/>
<name>A0A8H7D3G1_9AGAR</name>
<accession>A0A8H7D3G1</accession>
<gene>
    <name evidence="2" type="ORF">MVEN_00736600</name>
</gene>
<dbReference type="EMBL" id="JACAZI010000005">
    <property type="protein sequence ID" value="KAF7360085.1"/>
    <property type="molecule type" value="Genomic_DNA"/>
</dbReference>
<evidence type="ECO:0000256" key="1">
    <source>
        <dbReference type="SAM" id="MobiDB-lite"/>
    </source>
</evidence>
<sequence length="142" mass="15636">MPEQTTCNTQRTRQHDDKATPRINKIAVRKELAKSQSQTYLNSVQCTLYFSSRFLISCERLLESQLATFNPLSVHVMDGARTQPEKDSMPTARSTPNPMVSSGAEDLVAADIIEVPDGGAVAWRTVFGAWVEAVHKFPASPG</sequence>
<organism evidence="2 3">
    <name type="scientific">Mycena venus</name>
    <dbReference type="NCBI Taxonomy" id="2733690"/>
    <lineage>
        <taxon>Eukaryota</taxon>
        <taxon>Fungi</taxon>
        <taxon>Dikarya</taxon>
        <taxon>Basidiomycota</taxon>
        <taxon>Agaricomycotina</taxon>
        <taxon>Agaricomycetes</taxon>
        <taxon>Agaricomycetidae</taxon>
        <taxon>Agaricales</taxon>
        <taxon>Marasmiineae</taxon>
        <taxon>Mycenaceae</taxon>
        <taxon>Mycena</taxon>
    </lineage>
</organism>
<evidence type="ECO:0000313" key="3">
    <source>
        <dbReference type="Proteomes" id="UP000620124"/>
    </source>
</evidence>
<comment type="caution">
    <text evidence="2">The sequence shown here is derived from an EMBL/GenBank/DDBJ whole genome shotgun (WGS) entry which is preliminary data.</text>
</comment>
<feature type="compositionally biased region" description="Polar residues" evidence="1">
    <location>
        <begin position="91"/>
        <end position="100"/>
    </location>
</feature>
<keyword evidence="3" id="KW-1185">Reference proteome</keyword>
<dbReference type="Proteomes" id="UP000620124">
    <property type="component" value="Unassembled WGS sequence"/>
</dbReference>
<evidence type="ECO:0000313" key="2">
    <source>
        <dbReference type="EMBL" id="KAF7360085.1"/>
    </source>
</evidence>
<feature type="region of interest" description="Disordered" evidence="1">
    <location>
        <begin position="81"/>
        <end position="101"/>
    </location>
</feature>
<dbReference type="AlphaFoldDB" id="A0A8H7D3G1"/>
<protein>
    <submittedName>
        <fullName evidence="2">Uncharacterized protein</fullName>
    </submittedName>
</protein>